<feature type="domain" description="L-asparaginase N-terminal" evidence="4">
    <location>
        <begin position="73"/>
        <end position="236"/>
    </location>
</feature>
<dbReference type="PIRSF" id="PIRSF001220">
    <property type="entry name" value="L-ASNase_gatD"/>
    <property type="match status" value="1"/>
</dbReference>
<comment type="caution">
    <text evidence="6">The sequence shown here is derived from an EMBL/GenBank/DDBJ whole genome shotgun (WGS) entry which is preliminary data.</text>
</comment>
<dbReference type="EMBL" id="WNCL01000069">
    <property type="protein sequence ID" value="MTU44386.1"/>
    <property type="molecule type" value="Genomic_DNA"/>
</dbReference>
<protein>
    <submittedName>
        <fullName evidence="6">Asparaginase</fullName>
    </submittedName>
</protein>
<dbReference type="PROSITE" id="PS51732">
    <property type="entry name" value="ASN_GLN_ASE_3"/>
    <property type="match status" value="1"/>
</dbReference>
<organism evidence="6 7">
    <name type="scientific">Parasutterella excrementihominis</name>
    <dbReference type="NCBI Taxonomy" id="487175"/>
    <lineage>
        <taxon>Bacteria</taxon>
        <taxon>Pseudomonadati</taxon>
        <taxon>Pseudomonadota</taxon>
        <taxon>Betaproteobacteria</taxon>
        <taxon>Burkholderiales</taxon>
        <taxon>Sutterellaceae</taxon>
        <taxon>Parasutterella</taxon>
    </lineage>
</organism>
<evidence type="ECO:0000256" key="3">
    <source>
        <dbReference type="SAM" id="MobiDB-lite"/>
    </source>
</evidence>
<dbReference type="Proteomes" id="UP000462362">
    <property type="component" value="Unassembled WGS sequence"/>
</dbReference>
<dbReference type="InterPro" id="IPR006034">
    <property type="entry name" value="Asparaginase/glutaminase-like"/>
</dbReference>
<evidence type="ECO:0000313" key="6">
    <source>
        <dbReference type="EMBL" id="MTU44386.1"/>
    </source>
</evidence>
<dbReference type="RefSeq" id="WP_118631308.1">
    <property type="nucleotide sequence ID" value="NZ_JBGLJW010000003.1"/>
</dbReference>
<dbReference type="PRINTS" id="PR00139">
    <property type="entry name" value="ASNGLNASE"/>
</dbReference>
<evidence type="ECO:0000256" key="1">
    <source>
        <dbReference type="ARBA" id="ARBA00010518"/>
    </source>
</evidence>
<dbReference type="Pfam" id="PF00710">
    <property type="entry name" value="Asparaginase"/>
    <property type="match status" value="1"/>
</dbReference>
<dbReference type="Pfam" id="PF17763">
    <property type="entry name" value="Asparaginase_C"/>
    <property type="match status" value="1"/>
</dbReference>
<feature type="region of interest" description="Disordered" evidence="3">
    <location>
        <begin position="1"/>
        <end position="25"/>
    </location>
</feature>
<feature type="compositionally biased region" description="Basic residues" evidence="3">
    <location>
        <begin position="1"/>
        <end position="10"/>
    </location>
</feature>
<feature type="compositionally biased region" description="Basic and acidic residues" evidence="3">
    <location>
        <begin position="11"/>
        <end position="25"/>
    </location>
</feature>
<dbReference type="SUPFAM" id="SSF53774">
    <property type="entry name" value="Glutaminase/Asparaginase"/>
    <property type="match status" value="1"/>
</dbReference>
<dbReference type="Gene3D" id="3.40.50.1170">
    <property type="entry name" value="L-asparaginase, N-terminal domain"/>
    <property type="match status" value="1"/>
</dbReference>
<dbReference type="PANTHER" id="PTHR11707">
    <property type="entry name" value="L-ASPARAGINASE"/>
    <property type="match status" value="1"/>
</dbReference>
<comment type="similarity">
    <text evidence="1">Belongs to the asparaginase 1 family.</text>
</comment>
<dbReference type="SMART" id="SM00870">
    <property type="entry name" value="Asparaginase"/>
    <property type="match status" value="1"/>
</dbReference>
<name>A0A6I3S372_9BURK</name>
<dbReference type="PIRSF" id="PIRSF500176">
    <property type="entry name" value="L_ASNase"/>
    <property type="match status" value="1"/>
</dbReference>
<dbReference type="InterPro" id="IPR004550">
    <property type="entry name" value="AsnASE_II"/>
</dbReference>
<evidence type="ECO:0000313" key="7">
    <source>
        <dbReference type="Proteomes" id="UP000462362"/>
    </source>
</evidence>
<dbReference type="GO" id="GO:0006528">
    <property type="term" value="P:asparagine metabolic process"/>
    <property type="evidence" value="ECO:0007669"/>
    <property type="project" value="InterPro"/>
</dbReference>
<dbReference type="Gene3D" id="3.40.50.40">
    <property type="match status" value="1"/>
</dbReference>
<dbReference type="InterPro" id="IPR040919">
    <property type="entry name" value="Asparaginase_C"/>
</dbReference>
<evidence type="ECO:0000256" key="2">
    <source>
        <dbReference type="ARBA" id="ARBA00022801"/>
    </source>
</evidence>
<accession>A0A6I3S372</accession>
<sequence length="394" mass="42858">MGKKSKKKEKKMAVKETRKLAKEEPSDIASEVLDDGYIDVMDDKTVALFPLGDMIIPTGIDYKPGDPEEDALAVTDALPEIEDLCFLEVPKFFSLKGSVVTPAMMLELSRAVQRVLIRPEVSGVVVTQPADNIEETAYFVSISLSDVFQNQNSKPIVFTTCMNPEDPMFDGTKNLLDSIRVACHDVKGDIPTVVVCMNGEIHAASRAQLTHTNKASALASPGWGPVGYVDRDNVYFRCGALELDTGLNFPMLKKLTAKVPVVKAMCGDDGALLEMVLEKEPDAIIVEGFGRGNLPAGMMPAIKKAVKKGIFVVISTRASSGRVLDSTVFPGSVAQCLESGCLLAGETTTAKARLLLMYVLSQKEAIQLKKEDPERFFAYVQECLDPVLTNRLFG</sequence>
<keyword evidence="2" id="KW-0378">Hydrolase</keyword>
<gene>
    <name evidence="6" type="ORF">GMD42_12405</name>
</gene>
<dbReference type="InterPro" id="IPR036152">
    <property type="entry name" value="Asp/glu_Ase-like_sf"/>
</dbReference>
<dbReference type="GO" id="GO:0004067">
    <property type="term" value="F:asparaginase activity"/>
    <property type="evidence" value="ECO:0007669"/>
    <property type="project" value="UniProtKB-UniRule"/>
</dbReference>
<dbReference type="CDD" id="cd08964">
    <property type="entry name" value="L-asparaginase_II"/>
    <property type="match status" value="1"/>
</dbReference>
<feature type="domain" description="Asparaginase/glutaminase C-terminal" evidence="5">
    <location>
        <begin position="258"/>
        <end position="366"/>
    </location>
</feature>
<dbReference type="PANTHER" id="PTHR11707:SF28">
    <property type="entry name" value="60 KDA LYSOPHOSPHOLIPASE"/>
    <property type="match status" value="1"/>
</dbReference>
<dbReference type="InterPro" id="IPR027473">
    <property type="entry name" value="L-asparaginase_C"/>
</dbReference>
<proteinExistence type="inferred from homology"/>
<dbReference type="InterPro" id="IPR027474">
    <property type="entry name" value="L-asparaginase_N"/>
</dbReference>
<evidence type="ECO:0000259" key="5">
    <source>
        <dbReference type="Pfam" id="PF17763"/>
    </source>
</evidence>
<dbReference type="AlphaFoldDB" id="A0A6I3S372"/>
<reference evidence="6 7" key="1">
    <citation type="journal article" date="2019" name="Nat. Med.">
        <title>A library of human gut bacterial isolates paired with longitudinal multiomics data enables mechanistic microbiome research.</title>
        <authorList>
            <person name="Poyet M."/>
            <person name="Groussin M."/>
            <person name="Gibbons S.M."/>
            <person name="Avila-Pacheco J."/>
            <person name="Jiang X."/>
            <person name="Kearney S.M."/>
            <person name="Perrotta A.R."/>
            <person name="Berdy B."/>
            <person name="Zhao S."/>
            <person name="Lieberman T.D."/>
            <person name="Swanson P.K."/>
            <person name="Smith M."/>
            <person name="Roesemann S."/>
            <person name="Alexander J.E."/>
            <person name="Rich S.A."/>
            <person name="Livny J."/>
            <person name="Vlamakis H."/>
            <person name="Clish C."/>
            <person name="Bullock K."/>
            <person name="Deik A."/>
            <person name="Scott J."/>
            <person name="Pierce K.A."/>
            <person name="Xavier R.J."/>
            <person name="Alm E.J."/>
        </authorList>
    </citation>
    <scope>NUCLEOTIDE SEQUENCE [LARGE SCALE GENOMIC DNA]</scope>
    <source>
        <strain evidence="6 7">BIOML-A2</strain>
    </source>
</reference>
<evidence type="ECO:0000259" key="4">
    <source>
        <dbReference type="Pfam" id="PF00710"/>
    </source>
</evidence>
<dbReference type="InterPro" id="IPR037152">
    <property type="entry name" value="L-asparaginase_N_sf"/>
</dbReference>